<evidence type="ECO:0000313" key="6">
    <source>
        <dbReference type="EMBL" id="KAF9624343.1"/>
    </source>
</evidence>
<evidence type="ECO:0000256" key="2">
    <source>
        <dbReference type="ARBA" id="ARBA00022679"/>
    </source>
</evidence>
<protein>
    <recommendedName>
        <fullName evidence="5">Sulphate adenylyltransferase catalytic domain-containing protein</fullName>
    </recommendedName>
</protein>
<dbReference type="PANTHER" id="PTHR11055">
    <property type="entry name" value="BIFUNCTIONAL 3'-PHOSPHOADENOSINE 5'-PHOSPHOSULFATE SYNTHASE"/>
    <property type="match status" value="1"/>
</dbReference>
<feature type="domain" description="Sulphate adenylyltransferase catalytic" evidence="5">
    <location>
        <begin position="18"/>
        <end position="151"/>
    </location>
</feature>
<comment type="caution">
    <text evidence="6">The sequence shown here is derived from an EMBL/GenBank/DDBJ whole genome shotgun (WGS) entry which is preliminary data.</text>
</comment>
<dbReference type="Proteomes" id="UP000631114">
    <property type="component" value="Unassembled WGS sequence"/>
</dbReference>
<evidence type="ECO:0000259" key="5">
    <source>
        <dbReference type="Pfam" id="PF01747"/>
    </source>
</evidence>
<dbReference type="OrthoDB" id="506431at2759"/>
<dbReference type="AlphaFoldDB" id="A0A835IZF2"/>
<dbReference type="EMBL" id="JADFTS010000001">
    <property type="protein sequence ID" value="KAF9624343.1"/>
    <property type="molecule type" value="Genomic_DNA"/>
</dbReference>
<gene>
    <name evidence="6" type="ORF">IFM89_009626</name>
</gene>
<keyword evidence="4" id="KW-0067">ATP-binding</keyword>
<proteinExistence type="predicted"/>
<evidence type="ECO:0000256" key="4">
    <source>
        <dbReference type="ARBA" id="ARBA00022840"/>
    </source>
</evidence>
<evidence type="ECO:0000256" key="3">
    <source>
        <dbReference type="ARBA" id="ARBA00022741"/>
    </source>
</evidence>
<dbReference type="PANTHER" id="PTHR11055:SF41">
    <property type="entry name" value="SULFATE ADENYLYLTRANSFERASE"/>
    <property type="match status" value="1"/>
</dbReference>
<dbReference type="GO" id="GO:0004020">
    <property type="term" value="F:adenylylsulfate kinase activity"/>
    <property type="evidence" value="ECO:0007669"/>
    <property type="project" value="TreeGrafter"/>
</dbReference>
<accession>A0A835IZF2</accession>
<reference evidence="6 7" key="1">
    <citation type="submission" date="2020-10" db="EMBL/GenBank/DDBJ databases">
        <title>The Coptis chinensis genome and diversification of protoberbering-type alkaloids.</title>
        <authorList>
            <person name="Wang B."/>
            <person name="Shu S."/>
            <person name="Song C."/>
            <person name="Liu Y."/>
        </authorList>
    </citation>
    <scope>NUCLEOTIDE SEQUENCE [LARGE SCALE GENOMIC DNA]</scope>
    <source>
        <strain evidence="6">HL-2020</strain>
        <tissue evidence="6">Leaf</tissue>
    </source>
</reference>
<keyword evidence="7" id="KW-1185">Reference proteome</keyword>
<dbReference type="Gene3D" id="3.40.50.620">
    <property type="entry name" value="HUPs"/>
    <property type="match status" value="1"/>
</dbReference>
<dbReference type="GO" id="GO:0000103">
    <property type="term" value="P:sulfate assimilation"/>
    <property type="evidence" value="ECO:0007669"/>
    <property type="project" value="TreeGrafter"/>
</dbReference>
<name>A0A835IZF2_9MAGN</name>
<evidence type="ECO:0000256" key="1">
    <source>
        <dbReference type="ARBA" id="ARBA00004678"/>
    </source>
</evidence>
<comment type="pathway">
    <text evidence="1">Sulfur metabolism.</text>
</comment>
<dbReference type="GO" id="GO:0004781">
    <property type="term" value="F:sulfate adenylyltransferase (ATP) activity"/>
    <property type="evidence" value="ECO:0007669"/>
    <property type="project" value="InterPro"/>
</dbReference>
<dbReference type="Pfam" id="PF01747">
    <property type="entry name" value="ATP-sulfurylase"/>
    <property type="match status" value="1"/>
</dbReference>
<evidence type="ECO:0000313" key="7">
    <source>
        <dbReference type="Proteomes" id="UP000631114"/>
    </source>
</evidence>
<keyword evidence="3" id="KW-0547">Nucleotide-binding</keyword>
<dbReference type="SUPFAM" id="SSF52374">
    <property type="entry name" value="Nucleotidylyl transferase"/>
    <property type="match status" value="1"/>
</dbReference>
<keyword evidence="2" id="KW-0808">Transferase</keyword>
<dbReference type="InterPro" id="IPR014729">
    <property type="entry name" value="Rossmann-like_a/b/a_fold"/>
</dbReference>
<dbReference type="InterPro" id="IPR024951">
    <property type="entry name" value="Sulfurylase_cat_dom"/>
</dbReference>
<sequence>MCFAHSIEPIQYSDGLDRFRLTHVELRKKFTKKGVNAVFPFQLRNPVHNGHALLMTDTRRRRLEMGYINPVLLLHPLGGYTKADDVLEDGVLDPETTVVSIFLSPMHYVGPTEVQWHAKARINAGANFYIVAGMSHPVEKRDLYDADHGKKQLLFFLVASKNFRVLQILKVQSILQRGLSLLNNMQASVCHVVSGSFALSANLEISHTLSRAGNNFWGCCLLVGSIPKAIDSPSLSILTVQKNTNQSAPESHAEKQKSARLMTSLGLMCNCKRSFMMINPEEPLCSIRIRKLCCELFYLKDAVENLCGNMRSKYLAFLREVHILKILGEIQYCSIYIHSKYGGLPGEIEALRLYSANFVKGNPNSFEDLKIHSDSFVKVFLTNYGRRYILTALKIFVWQSAGLQQFRKAEAKSRREKISTKRQPCFMVEGATLEIVKGVY</sequence>
<organism evidence="6 7">
    <name type="scientific">Coptis chinensis</name>
    <dbReference type="NCBI Taxonomy" id="261450"/>
    <lineage>
        <taxon>Eukaryota</taxon>
        <taxon>Viridiplantae</taxon>
        <taxon>Streptophyta</taxon>
        <taxon>Embryophyta</taxon>
        <taxon>Tracheophyta</taxon>
        <taxon>Spermatophyta</taxon>
        <taxon>Magnoliopsida</taxon>
        <taxon>Ranunculales</taxon>
        <taxon>Ranunculaceae</taxon>
        <taxon>Coptidoideae</taxon>
        <taxon>Coptis</taxon>
    </lineage>
</organism>
<dbReference type="GO" id="GO:0005524">
    <property type="term" value="F:ATP binding"/>
    <property type="evidence" value="ECO:0007669"/>
    <property type="project" value="UniProtKB-KW"/>
</dbReference>